<dbReference type="InterPro" id="IPR052288">
    <property type="entry name" value="GH45_Enzymes"/>
</dbReference>
<evidence type="ECO:0000256" key="4">
    <source>
        <dbReference type="ARBA" id="ARBA00022801"/>
    </source>
</evidence>
<dbReference type="AlphaFoldDB" id="A0A7I8XNJ7"/>
<dbReference type="Proteomes" id="UP000582659">
    <property type="component" value="Unassembled WGS sequence"/>
</dbReference>
<dbReference type="PANTHER" id="PTHR39730:SF1">
    <property type="entry name" value="ENDOGLUCANASE 1"/>
    <property type="match status" value="1"/>
</dbReference>
<dbReference type="EMBL" id="CAJFDI010000001">
    <property type="protein sequence ID" value="CAD5211723.1"/>
    <property type="molecule type" value="Genomic_DNA"/>
</dbReference>
<protein>
    <recommendedName>
        <fullName evidence="3">cellulase</fullName>
        <ecNumber evidence="3">3.2.1.4</ecNumber>
    </recommendedName>
</protein>
<evidence type="ECO:0000256" key="2">
    <source>
        <dbReference type="ARBA" id="ARBA00007793"/>
    </source>
</evidence>
<dbReference type="Pfam" id="PF02015">
    <property type="entry name" value="Glyco_hydro_45"/>
    <property type="match status" value="1"/>
</dbReference>
<evidence type="ECO:0000256" key="3">
    <source>
        <dbReference type="ARBA" id="ARBA00012601"/>
    </source>
</evidence>
<dbReference type="Proteomes" id="UP000659654">
    <property type="component" value="Unassembled WGS sequence"/>
</dbReference>
<keyword evidence="6" id="KW-0119">Carbohydrate metabolism</keyword>
<dbReference type="SUPFAM" id="SSF50685">
    <property type="entry name" value="Barwin-like endoglucanases"/>
    <property type="match status" value="1"/>
</dbReference>
<evidence type="ECO:0000256" key="5">
    <source>
        <dbReference type="ARBA" id="ARBA00023001"/>
    </source>
</evidence>
<reference evidence="10" key="1">
    <citation type="submission" date="2020-09" db="EMBL/GenBank/DDBJ databases">
        <authorList>
            <person name="Kikuchi T."/>
        </authorList>
    </citation>
    <scope>NUCLEOTIDE SEQUENCE</scope>
    <source>
        <strain evidence="10">Ka4C1</strain>
    </source>
</reference>
<gene>
    <name evidence="10" type="ORF">BXYJ_LOCUS2571</name>
</gene>
<dbReference type="SMR" id="A0A7I8XNJ7"/>
<evidence type="ECO:0000256" key="7">
    <source>
        <dbReference type="ARBA" id="ARBA00023295"/>
    </source>
</evidence>
<comment type="caution">
    <text evidence="10">The sequence shown here is derived from an EMBL/GenBank/DDBJ whole genome shotgun (WGS) entry which is preliminary data.</text>
</comment>
<evidence type="ECO:0000313" key="10">
    <source>
        <dbReference type="EMBL" id="CAD5211723.1"/>
    </source>
</evidence>
<name>A0A7I8XNJ7_BURXY</name>
<dbReference type="EC" id="3.2.1.4" evidence="3"/>
<evidence type="ECO:0000259" key="9">
    <source>
        <dbReference type="Pfam" id="PF02015"/>
    </source>
</evidence>
<evidence type="ECO:0000256" key="8">
    <source>
        <dbReference type="ARBA" id="ARBA00023326"/>
    </source>
</evidence>
<dbReference type="EMBL" id="CAJFCV020000001">
    <property type="protein sequence ID" value="CAG9089005.1"/>
    <property type="molecule type" value="Genomic_DNA"/>
</dbReference>
<dbReference type="InterPro" id="IPR036908">
    <property type="entry name" value="RlpA-like_sf"/>
</dbReference>
<evidence type="ECO:0000313" key="11">
    <source>
        <dbReference type="Proteomes" id="UP000659654"/>
    </source>
</evidence>
<dbReference type="Gene3D" id="2.40.40.10">
    <property type="entry name" value="RlpA-like domain"/>
    <property type="match status" value="1"/>
</dbReference>
<organism evidence="10 11">
    <name type="scientific">Bursaphelenchus xylophilus</name>
    <name type="common">Pinewood nematode worm</name>
    <name type="synonym">Aphelenchoides xylophilus</name>
    <dbReference type="NCBI Taxonomy" id="6326"/>
    <lineage>
        <taxon>Eukaryota</taxon>
        <taxon>Metazoa</taxon>
        <taxon>Ecdysozoa</taxon>
        <taxon>Nematoda</taxon>
        <taxon>Chromadorea</taxon>
        <taxon>Rhabditida</taxon>
        <taxon>Tylenchina</taxon>
        <taxon>Tylenchomorpha</taxon>
        <taxon>Aphelenchoidea</taxon>
        <taxon>Aphelenchoididae</taxon>
        <taxon>Bursaphelenchus</taxon>
    </lineage>
</organism>
<keyword evidence="7" id="KW-0326">Glycosidase</keyword>
<sequence>MPTPEADLIEIRDCPSSSLFVKAGLYALSSVQESSPFHQWDCCKPSCAWPGKTNLKTRPSLACDKFDRPLNDSNAWSACGKHGVAYMCSHEQPWAVNDQLSYGFAAVKLAGMSEDGWCCSCYELTFTEGPVKGKKFVVQATNTGGDLGENHFDMAIPGCGVGYLNGCTAQHHAPKDGWGKRYGGISAVSECSQLPQELQPGCHWRWSWYLGAQIPKVTFKRVKCPKEITEKSQCIRADEDSFVE</sequence>
<comment type="similarity">
    <text evidence="2">Belongs to the glycosyl hydrolase 45 (cellulase K) family.</text>
</comment>
<keyword evidence="5" id="KW-0136">Cellulose degradation</keyword>
<evidence type="ECO:0000256" key="1">
    <source>
        <dbReference type="ARBA" id="ARBA00000966"/>
    </source>
</evidence>
<dbReference type="GO" id="GO:0030245">
    <property type="term" value="P:cellulose catabolic process"/>
    <property type="evidence" value="ECO:0007669"/>
    <property type="project" value="UniProtKB-KW"/>
</dbReference>
<dbReference type="InterPro" id="IPR000334">
    <property type="entry name" value="Glyco_hydro_45"/>
</dbReference>
<dbReference type="OrthoDB" id="10035502at2759"/>
<dbReference type="PANTHER" id="PTHR39730">
    <property type="entry name" value="ENDOGLUCANASE 1"/>
    <property type="match status" value="1"/>
</dbReference>
<comment type="catalytic activity">
    <reaction evidence="1">
        <text>Endohydrolysis of (1-&gt;4)-beta-D-glucosidic linkages in cellulose, lichenin and cereal beta-D-glucans.</text>
        <dbReference type="EC" id="3.2.1.4"/>
    </reaction>
</comment>
<keyword evidence="8" id="KW-0624">Polysaccharide degradation</keyword>
<keyword evidence="4" id="KW-0378">Hydrolase</keyword>
<keyword evidence="11" id="KW-1185">Reference proteome</keyword>
<feature type="domain" description="Glycosyl hydrolases family 45 active site" evidence="9">
    <location>
        <begin position="39"/>
        <end position="234"/>
    </location>
</feature>
<proteinExistence type="inferred from homology"/>
<evidence type="ECO:0000256" key="6">
    <source>
        <dbReference type="ARBA" id="ARBA00023277"/>
    </source>
</evidence>
<dbReference type="GO" id="GO:0008810">
    <property type="term" value="F:cellulase activity"/>
    <property type="evidence" value="ECO:0007669"/>
    <property type="project" value="UniProtKB-EC"/>
</dbReference>
<accession>A0A7I8XNJ7</accession>